<dbReference type="PANTHER" id="PTHR37544:SF1">
    <property type="entry name" value="PHOSPHORIBOSYLAMINOIMIDAZOLE-SUCCINOCARBOXAMIDE SYNTHASE"/>
    <property type="match status" value="1"/>
</dbReference>
<feature type="region of interest" description="Disordered" evidence="1">
    <location>
        <begin position="961"/>
        <end position="981"/>
    </location>
</feature>
<accession>A0ABR1Y8X2</accession>
<gene>
    <name evidence="3" type="ORF">HDK90DRAFT_422970</name>
</gene>
<dbReference type="InterPro" id="IPR021840">
    <property type="entry name" value="DUF3433"/>
</dbReference>
<feature type="region of interest" description="Disordered" evidence="1">
    <location>
        <begin position="1216"/>
        <end position="1250"/>
    </location>
</feature>
<evidence type="ECO:0000313" key="4">
    <source>
        <dbReference type="Proteomes" id="UP001492380"/>
    </source>
</evidence>
<organism evidence="3 4">
    <name type="scientific">Phyllosticta capitalensis</name>
    <dbReference type="NCBI Taxonomy" id="121624"/>
    <lineage>
        <taxon>Eukaryota</taxon>
        <taxon>Fungi</taxon>
        <taxon>Dikarya</taxon>
        <taxon>Ascomycota</taxon>
        <taxon>Pezizomycotina</taxon>
        <taxon>Dothideomycetes</taxon>
        <taxon>Dothideomycetes incertae sedis</taxon>
        <taxon>Botryosphaeriales</taxon>
        <taxon>Phyllostictaceae</taxon>
        <taxon>Phyllosticta</taxon>
    </lineage>
</organism>
<reference evidence="3 4" key="1">
    <citation type="submission" date="2024-04" db="EMBL/GenBank/DDBJ databases">
        <title>Phyllosticta paracitricarpa is synonymous to the EU quarantine fungus P. citricarpa based on phylogenomic analyses.</title>
        <authorList>
            <consortium name="Lawrence Berkeley National Laboratory"/>
            <person name="Van Ingen-Buijs V.A."/>
            <person name="Van Westerhoven A.C."/>
            <person name="Haridas S."/>
            <person name="Skiadas P."/>
            <person name="Martin F."/>
            <person name="Groenewald J.Z."/>
            <person name="Crous P.W."/>
            <person name="Seidl M.F."/>
        </authorList>
    </citation>
    <scope>NUCLEOTIDE SEQUENCE [LARGE SCALE GENOMIC DNA]</scope>
    <source>
        <strain evidence="3 4">CBS 123374</strain>
    </source>
</reference>
<evidence type="ECO:0000256" key="2">
    <source>
        <dbReference type="SAM" id="Phobius"/>
    </source>
</evidence>
<keyword evidence="2" id="KW-0472">Membrane</keyword>
<dbReference type="Pfam" id="PF11915">
    <property type="entry name" value="DUF3433"/>
    <property type="match status" value="1"/>
</dbReference>
<feature type="compositionally biased region" description="Acidic residues" evidence="1">
    <location>
        <begin position="1221"/>
        <end position="1232"/>
    </location>
</feature>
<feature type="transmembrane region" description="Helical" evidence="2">
    <location>
        <begin position="472"/>
        <end position="491"/>
    </location>
</feature>
<protein>
    <submittedName>
        <fullName evidence="3">Uncharacterized protein</fullName>
    </submittedName>
</protein>
<proteinExistence type="predicted"/>
<feature type="transmembrane region" description="Helical" evidence="2">
    <location>
        <begin position="67"/>
        <end position="88"/>
    </location>
</feature>
<sequence length="1284" mass="137437">MLADKDKRRPKEKSEWIPPWLRITRTLPLALYCVAFALLLEALDFVIRQRHGLAADSKHTSSVDAARYIPTVGIVALGFANEVFSVVPAARRRHWAVLTGLMVGFVCGSLVAVANSLTHVDLLASSTQPATFNKATTFDFDETLETANHSLAIAYTSEGQQPYAAVVAEQLPNGQAAAWTMDSYVFESFTNTSQLPENGTIEAQTTALFPGWSCHPIDLTVNDTDLTLIFSSKTSAQPELNCSRDVQMAFYGGSDSNDVIRGWLNVTACDEDETDLRLVSTLLRRTNATKADDEDTSFNTTMVSALCAPSFTTQDAVVRVNQSTGEVLDYSLGSSTPTPIDIQTTMMAMYIYLNNPLDGRSQVAFATNDIGFTTNTKPQANLSVVTEAAYQLLRQYKIDPFMSSITDDQAALNIDSFLGDAEKLATAVEGQANSIMAQMINSLARADATGSMDGRIRVDGPKLFLRQISLRALQAFLLVIAVACVCQSTLIRPKSILREDPGSIAAQAVVLASSSKAIEQVFVREAVSSEKHMRHALSGKLWSLQPSPNGAVMLQAAKQEHQDSLHPVPSSSAGAHNHDGFRPLALRVWAKWGVIAATVVVMAALAALMAVSRLHDGICANTPAASDAFAFAPTVVFLVLGYAASGMDSAIRLMAPYRSLWSGYSGKKQPLLFSFSDAPSVLAPFRAIKNRLGLTVAASSFVILFIPAIKIVAAGLYNVQLVQRTAPVAPLVDLSFVDHLENTFGLVTDTAAEGYSTAAQFTEWTLYPDFAIPVQAGILDNLVFSNVTSMGELLSVSNSSSDIDLSAATITLTVPAIAVNVSCHAADLGISAYRENCTNGEPYFDFYGHCETAACNATMNVTADSSYGTYFSFKSDFSSQAPCSSRANRYHGSTSLRYDLGYEILLGDLGDAQGYVANTSEFGNVTRPVTADLFNISSLPTVLAAVCYSNFSRVDVSTTFSRKSSSSSSSTNSNSSSTTTSWHPISYAPASLRTVSALPNAPWWLAPPAATKAWDHFNQYDSSTDTPGLLDSGSLWPTRGSSTSFFELLAAWASTSTSTSNNVTRLMDSPVLLAAAAAVYQRYATNMLTQLRPWAQNASAYSPPTSFDNATLAYAQQRIAQDLPSTIALEACLALLAICFGWAAARFPSAAVLPKSPGSVAAGASLVAGSALLERLRAGEVASVRGAREGGMLGDENGEKGKAQGTAALGWWRESGKGEGLEESESEGDGDGEALANNDELDEADIGEKSQMRWGIDVGVGVIRQSWRELPERGNNAEQTPTEQ</sequence>
<name>A0ABR1Y8X2_9PEZI</name>
<dbReference type="Proteomes" id="UP001492380">
    <property type="component" value="Unassembled WGS sequence"/>
</dbReference>
<feature type="transmembrane region" description="Helical" evidence="2">
    <location>
        <begin position="624"/>
        <end position="644"/>
    </location>
</feature>
<keyword evidence="2" id="KW-0812">Transmembrane</keyword>
<evidence type="ECO:0000313" key="3">
    <source>
        <dbReference type="EMBL" id="KAK8222674.1"/>
    </source>
</evidence>
<feature type="transmembrane region" description="Helical" evidence="2">
    <location>
        <begin position="95"/>
        <end position="117"/>
    </location>
</feature>
<comment type="caution">
    <text evidence="3">The sequence shown here is derived from an EMBL/GenBank/DDBJ whole genome shotgun (WGS) entry which is preliminary data.</text>
</comment>
<feature type="transmembrane region" description="Helical" evidence="2">
    <location>
        <begin position="29"/>
        <end position="47"/>
    </location>
</feature>
<feature type="transmembrane region" description="Helical" evidence="2">
    <location>
        <begin position="692"/>
        <end position="717"/>
    </location>
</feature>
<keyword evidence="4" id="KW-1185">Reference proteome</keyword>
<dbReference type="EMBL" id="JBBWRZ010000015">
    <property type="protein sequence ID" value="KAK8222674.1"/>
    <property type="molecule type" value="Genomic_DNA"/>
</dbReference>
<feature type="transmembrane region" description="Helical" evidence="2">
    <location>
        <begin position="592"/>
        <end position="612"/>
    </location>
</feature>
<dbReference type="PANTHER" id="PTHR37544">
    <property type="entry name" value="SPRAY-RELATED"/>
    <property type="match status" value="1"/>
</dbReference>
<evidence type="ECO:0000256" key="1">
    <source>
        <dbReference type="SAM" id="MobiDB-lite"/>
    </source>
</evidence>
<keyword evidence="2" id="KW-1133">Transmembrane helix</keyword>